<evidence type="ECO:0000256" key="1">
    <source>
        <dbReference type="SAM" id="MobiDB-lite"/>
    </source>
</evidence>
<dbReference type="RefSeq" id="WP_034800978.1">
    <property type="nucleotide sequence ID" value="NZ_AWSA01000003.1"/>
</dbReference>
<evidence type="ECO:0000313" key="2">
    <source>
        <dbReference type="EMBL" id="EWT03314.1"/>
    </source>
</evidence>
<gene>
    <name evidence="2" type="ORF">N865_19025</name>
</gene>
<name>W9GHE5_9MICO</name>
<evidence type="ECO:0000313" key="3">
    <source>
        <dbReference type="Proteomes" id="UP000019489"/>
    </source>
</evidence>
<dbReference type="Pfam" id="PF10944">
    <property type="entry name" value="DUF2630"/>
    <property type="match status" value="1"/>
</dbReference>
<dbReference type="PATRIC" id="fig|1386089.3.peg.422"/>
<dbReference type="EMBL" id="AWSA01000003">
    <property type="protein sequence ID" value="EWT03314.1"/>
    <property type="molecule type" value="Genomic_DNA"/>
</dbReference>
<sequence>MAEDVPIQHHIKALIDEEHQLRAALQDGSISADEEQSRLKRVEVELDQCWDLLRQRRAKREFGGDPDEAQVRAPGIVEGYTG</sequence>
<dbReference type="AlphaFoldDB" id="W9GHE5"/>
<accession>W9GHE5</accession>
<reference evidence="2 3" key="1">
    <citation type="submission" date="2013-08" db="EMBL/GenBank/DDBJ databases">
        <title>Intrasporangium oryzae NRRL B-24470.</title>
        <authorList>
            <person name="Liu H."/>
            <person name="Wang G."/>
        </authorList>
    </citation>
    <scope>NUCLEOTIDE SEQUENCE [LARGE SCALE GENOMIC DNA]</scope>
    <source>
        <strain evidence="2 3">NRRL B-24470</strain>
    </source>
</reference>
<proteinExistence type="predicted"/>
<keyword evidence="3" id="KW-1185">Reference proteome</keyword>
<dbReference type="eggNOG" id="ENOG5032YIY">
    <property type="taxonomic scope" value="Bacteria"/>
</dbReference>
<dbReference type="OrthoDB" id="7376174at2"/>
<organism evidence="2 3">
    <name type="scientific">Intrasporangium oryzae NRRL B-24470</name>
    <dbReference type="NCBI Taxonomy" id="1386089"/>
    <lineage>
        <taxon>Bacteria</taxon>
        <taxon>Bacillati</taxon>
        <taxon>Actinomycetota</taxon>
        <taxon>Actinomycetes</taxon>
        <taxon>Micrococcales</taxon>
        <taxon>Intrasporangiaceae</taxon>
        <taxon>Intrasporangium</taxon>
    </lineage>
</organism>
<comment type="caution">
    <text evidence="2">The sequence shown here is derived from an EMBL/GenBank/DDBJ whole genome shotgun (WGS) entry which is preliminary data.</text>
</comment>
<protein>
    <recommendedName>
        <fullName evidence="4">DUF2630 domain-containing protein</fullName>
    </recommendedName>
</protein>
<dbReference type="InterPro" id="IPR020311">
    <property type="entry name" value="Uncharacterised_Rv0898c"/>
</dbReference>
<feature type="region of interest" description="Disordered" evidence="1">
    <location>
        <begin position="63"/>
        <end position="82"/>
    </location>
</feature>
<evidence type="ECO:0008006" key="4">
    <source>
        <dbReference type="Google" id="ProtNLM"/>
    </source>
</evidence>
<dbReference type="STRING" id="1386089.N865_19025"/>
<dbReference type="Proteomes" id="UP000019489">
    <property type="component" value="Unassembled WGS sequence"/>
</dbReference>